<keyword evidence="5 6" id="KW-0269">Exonuclease</keyword>
<dbReference type="GO" id="GO:0006310">
    <property type="term" value="P:DNA recombination"/>
    <property type="evidence" value="ECO:0007669"/>
    <property type="project" value="UniProtKB-KW"/>
</dbReference>
<feature type="domain" description="Calcineurin-like phosphoesterase" evidence="7">
    <location>
        <begin position="3"/>
        <end position="232"/>
    </location>
</feature>
<evidence type="ECO:0000256" key="2">
    <source>
        <dbReference type="ARBA" id="ARBA00013365"/>
    </source>
</evidence>
<comment type="similarity">
    <text evidence="1 6">Belongs to the SbcD family.</text>
</comment>
<evidence type="ECO:0000256" key="4">
    <source>
        <dbReference type="ARBA" id="ARBA00022801"/>
    </source>
</evidence>
<comment type="subunit">
    <text evidence="6">Heterodimer of SbcC and SbcD.</text>
</comment>
<accession>A0A223I2V6</accession>
<dbReference type="GO" id="GO:0004519">
    <property type="term" value="F:endonuclease activity"/>
    <property type="evidence" value="ECO:0007669"/>
    <property type="project" value="UniProtKB-KW"/>
</dbReference>
<dbReference type="GO" id="GO:0006260">
    <property type="term" value="P:DNA replication"/>
    <property type="evidence" value="ECO:0007669"/>
    <property type="project" value="UniProtKB-KW"/>
</dbReference>
<keyword evidence="6" id="KW-0255">Endonuclease</keyword>
<name>A0A223I2V6_THETR</name>
<keyword evidence="3 6" id="KW-0540">Nuclease</keyword>
<dbReference type="InterPro" id="IPR004593">
    <property type="entry name" value="SbcD"/>
</dbReference>
<evidence type="ECO:0000259" key="7">
    <source>
        <dbReference type="Pfam" id="PF00149"/>
    </source>
</evidence>
<dbReference type="GO" id="GO:0008408">
    <property type="term" value="F:3'-5' exonuclease activity"/>
    <property type="evidence" value="ECO:0007669"/>
    <property type="project" value="InterPro"/>
</dbReference>
<dbReference type="SUPFAM" id="SSF56300">
    <property type="entry name" value="Metallo-dependent phosphatases"/>
    <property type="match status" value="1"/>
</dbReference>
<dbReference type="InterPro" id="IPR004843">
    <property type="entry name" value="Calcineurin-like_PHP"/>
</dbReference>
<evidence type="ECO:0000256" key="6">
    <source>
        <dbReference type="RuleBase" id="RU363069"/>
    </source>
</evidence>
<dbReference type="Gene3D" id="3.60.21.10">
    <property type="match status" value="1"/>
</dbReference>
<dbReference type="CDD" id="cd00840">
    <property type="entry name" value="MPP_Mre11_N"/>
    <property type="match status" value="1"/>
</dbReference>
<dbReference type="PANTHER" id="PTHR30337:SF0">
    <property type="entry name" value="NUCLEASE SBCCD SUBUNIT D"/>
    <property type="match status" value="1"/>
</dbReference>
<evidence type="ECO:0000256" key="3">
    <source>
        <dbReference type="ARBA" id="ARBA00022722"/>
    </source>
</evidence>
<dbReference type="NCBIfam" id="TIGR00619">
    <property type="entry name" value="sbcd"/>
    <property type="match status" value="1"/>
</dbReference>
<gene>
    <name evidence="6" type="primary">sbcD</name>
    <name evidence="8" type="ORF">Thert_03323</name>
</gene>
<reference evidence="8 9" key="1">
    <citation type="submission" date="2016-08" db="EMBL/GenBank/DDBJ databases">
        <title>A novel genetic cassette of butanologenic Thermoanaerobacterium thermosaccharolyticum that directly convert cellulose to butanol.</title>
        <authorList>
            <person name="Li T."/>
            <person name="He J."/>
        </authorList>
    </citation>
    <scope>NUCLEOTIDE SEQUENCE [LARGE SCALE GENOMIC DNA]</scope>
    <source>
        <strain evidence="8 9">TG57</strain>
    </source>
</reference>
<evidence type="ECO:0000256" key="5">
    <source>
        <dbReference type="ARBA" id="ARBA00022839"/>
    </source>
</evidence>
<evidence type="ECO:0000313" key="9">
    <source>
        <dbReference type="Proteomes" id="UP000214975"/>
    </source>
</evidence>
<evidence type="ECO:0000256" key="1">
    <source>
        <dbReference type="ARBA" id="ARBA00010555"/>
    </source>
</evidence>
<dbReference type="Pfam" id="PF00149">
    <property type="entry name" value="Metallophos"/>
    <property type="match status" value="1"/>
</dbReference>
<dbReference type="PANTHER" id="PTHR30337">
    <property type="entry name" value="COMPONENT OF ATP-DEPENDENT DSDNA EXONUCLEASE"/>
    <property type="match status" value="1"/>
</dbReference>
<organism evidence="8 9">
    <name type="scientific">Thermoanaerobacterium thermosaccharolyticum</name>
    <name type="common">Clostridium thermosaccharolyticum</name>
    <dbReference type="NCBI Taxonomy" id="1517"/>
    <lineage>
        <taxon>Bacteria</taxon>
        <taxon>Bacillati</taxon>
        <taxon>Bacillota</taxon>
        <taxon>Clostridia</taxon>
        <taxon>Thermoanaerobacterales</taxon>
        <taxon>Thermoanaerobacteraceae</taxon>
        <taxon>Thermoanaerobacterium</taxon>
    </lineage>
</organism>
<proteinExistence type="inferred from homology"/>
<protein>
    <recommendedName>
        <fullName evidence="2 6">Nuclease SbcCD subunit D</fullName>
    </recommendedName>
</protein>
<evidence type="ECO:0000313" key="8">
    <source>
        <dbReference type="EMBL" id="AST59058.1"/>
    </source>
</evidence>
<dbReference type="EMBL" id="CP016893">
    <property type="protein sequence ID" value="AST59058.1"/>
    <property type="molecule type" value="Genomic_DNA"/>
</dbReference>
<dbReference type="InterPro" id="IPR029052">
    <property type="entry name" value="Metallo-depent_PP-like"/>
</dbReference>
<dbReference type="RefSeq" id="WP_094398022.1">
    <property type="nucleotide sequence ID" value="NZ_CP016893.1"/>
</dbReference>
<dbReference type="InterPro" id="IPR041796">
    <property type="entry name" value="Mre11_N"/>
</dbReference>
<keyword evidence="4 6" id="KW-0378">Hydrolase</keyword>
<keyword evidence="6" id="KW-0235">DNA replication</keyword>
<comment type="function">
    <text evidence="6">SbcCD cleaves DNA hairpin structures. These structures can inhibit DNA replication and are intermediates in certain DNA recombination reactions. The complex acts as a 3'-&gt;5' double strand exonuclease that can open hairpins. It also has a 5' single-strand endonuclease activity.</text>
</comment>
<dbReference type="AlphaFoldDB" id="A0A223I2V6"/>
<dbReference type="InterPro" id="IPR050535">
    <property type="entry name" value="DNA_Repair-Maintenance_Comp"/>
</dbReference>
<dbReference type="Proteomes" id="UP000214975">
    <property type="component" value="Chromosome"/>
</dbReference>
<sequence>MINIAHTADIHIGIENYGTINKKTGLNTRLEDFLNAFDKFVDYSIENCDIAVISGDMYKSREPNPTQQRELAKRIKRLSQHIPVVINNGNHDQPNSDSKARAFDIYKILDVDNVYVANKPDVFLIKTKNGPIQIACLPYFPKSFLLKLEESKNLSIDDINKKMVEKINTILDILTSKLDSSIPSILSAHLSVTGAVTSSEKSIMIGDDVVVPISVIARHQYKYVALGHIHKYQVVWDTPLTVYSGSIEKIDFGEERDEKGFCHVIIDGEKVLHKFISTNSREFKTINIQVKSNISPTEEILDKLKRYDLSKSIVRLNLKTTKEIDKHIRYREIDKYFIQNSYYFVGIKKDFDIDKGALRNPEINEQLNPLDALSKYFLSIDLDVDKNELLKRASLLYKELIEEVNK</sequence>
<keyword evidence="6" id="KW-0233">DNA recombination</keyword>